<keyword evidence="4" id="KW-0349">Heme</keyword>
<keyword evidence="6" id="KW-0479">Metal-binding</keyword>
<dbReference type="InterPro" id="IPR043205">
    <property type="entry name" value="CYB561/CYBRD1-like"/>
</dbReference>
<keyword evidence="9" id="KW-0408">Iron</keyword>
<keyword evidence="8 11" id="KW-1133">Transmembrane helix</keyword>
<evidence type="ECO:0000256" key="7">
    <source>
        <dbReference type="ARBA" id="ARBA00022982"/>
    </source>
</evidence>
<dbReference type="PROSITE" id="PS50939">
    <property type="entry name" value="CYTOCHROME_B561"/>
    <property type="match status" value="1"/>
</dbReference>
<keyword evidence="7" id="KW-0249">Electron transport</keyword>
<dbReference type="InterPro" id="IPR006593">
    <property type="entry name" value="Cyt_b561/ferric_Rdtase_TM"/>
</dbReference>
<dbReference type="PANTHER" id="PTHR10106:SF15">
    <property type="entry name" value="TRANSMEMBRANE ASCORBATE FERRIREDUCTASE 3-RELATED"/>
    <property type="match status" value="1"/>
</dbReference>
<evidence type="ECO:0000256" key="4">
    <source>
        <dbReference type="ARBA" id="ARBA00022617"/>
    </source>
</evidence>
<sequence length="275" mass="31385">MYSDRPRFQPTTTRPMTMLAHLFAVIATILLLVWLLRFRGGINLESDDSDLVFNAHPFLMVFGFIFMAGEAIMAYRMIPAEQNVQKFVHMALHLVAITLGIVGIYAVFKFHRMSEIDNMFSLHSWLGMITFCLYGLQWLFGFLIFWFPRASDVSRHRIRPWHMFFGRVLLYLAIVTAETGLMEKATLTQLEVGSESRLMNFTGLFILLFGLAKWPNLIQTILVSIYTTFSLYKPARLDDSLSSSSLSLGLSSSTRSIMAGTGIHPQQLQHSRIQT</sequence>
<keyword evidence="3" id="KW-0813">Transport</keyword>
<comment type="subcellular location">
    <subcellularLocation>
        <location evidence="2">Membrane</location>
        <topology evidence="2">Multi-pass membrane protein</topology>
    </subcellularLocation>
</comment>
<keyword evidence="5 11" id="KW-0812">Transmembrane</keyword>
<evidence type="ECO:0000256" key="9">
    <source>
        <dbReference type="ARBA" id="ARBA00023004"/>
    </source>
</evidence>
<feature type="transmembrane region" description="Helical" evidence="11">
    <location>
        <begin position="201"/>
        <end position="226"/>
    </location>
</feature>
<keyword evidence="14" id="KW-1185">Reference proteome</keyword>
<evidence type="ECO:0000313" key="13">
    <source>
        <dbReference type="EMBL" id="KAK9106509.1"/>
    </source>
</evidence>
<evidence type="ECO:0000256" key="3">
    <source>
        <dbReference type="ARBA" id="ARBA00022448"/>
    </source>
</evidence>
<comment type="cofactor">
    <cofactor evidence="1">
        <name>heme b</name>
        <dbReference type="ChEBI" id="CHEBI:60344"/>
    </cofactor>
</comment>
<dbReference type="SMART" id="SM00665">
    <property type="entry name" value="B561"/>
    <property type="match status" value="1"/>
</dbReference>
<evidence type="ECO:0000313" key="14">
    <source>
        <dbReference type="Proteomes" id="UP001420932"/>
    </source>
</evidence>
<dbReference type="GO" id="GO:0016491">
    <property type="term" value="F:oxidoreductase activity"/>
    <property type="evidence" value="ECO:0007669"/>
    <property type="project" value="InterPro"/>
</dbReference>
<name>A0AAP0FKU7_9MAGN</name>
<dbReference type="GO" id="GO:0016020">
    <property type="term" value="C:membrane"/>
    <property type="evidence" value="ECO:0007669"/>
    <property type="project" value="UniProtKB-SubCell"/>
</dbReference>
<proteinExistence type="predicted"/>
<dbReference type="CDD" id="cd08766">
    <property type="entry name" value="Cyt_b561_ACYB-1_like"/>
    <property type="match status" value="1"/>
</dbReference>
<reference evidence="13 14" key="1">
    <citation type="submission" date="2024-01" db="EMBL/GenBank/DDBJ databases">
        <title>Genome assemblies of Stephania.</title>
        <authorList>
            <person name="Yang L."/>
        </authorList>
    </citation>
    <scope>NUCLEOTIDE SEQUENCE [LARGE SCALE GENOMIC DNA]</scope>
    <source>
        <strain evidence="13">YNDBR</strain>
        <tissue evidence="13">Leaf</tissue>
    </source>
</reference>
<feature type="transmembrane region" description="Helical" evidence="11">
    <location>
        <begin position="128"/>
        <end position="148"/>
    </location>
</feature>
<dbReference type="Gene3D" id="1.20.120.1770">
    <property type="match status" value="1"/>
</dbReference>
<feature type="transmembrane region" description="Helical" evidence="11">
    <location>
        <begin position="87"/>
        <end position="108"/>
    </location>
</feature>
<dbReference type="EMBL" id="JBBNAF010000010">
    <property type="protein sequence ID" value="KAK9106509.1"/>
    <property type="molecule type" value="Genomic_DNA"/>
</dbReference>
<accession>A0AAP0FKU7</accession>
<organism evidence="13 14">
    <name type="scientific">Stephania yunnanensis</name>
    <dbReference type="NCBI Taxonomy" id="152371"/>
    <lineage>
        <taxon>Eukaryota</taxon>
        <taxon>Viridiplantae</taxon>
        <taxon>Streptophyta</taxon>
        <taxon>Embryophyta</taxon>
        <taxon>Tracheophyta</taxon>
        <taxon>Spermatophyta</taxon>
        <taxon>Magnoliopsida</taxon>
        <taxon>Ranunculales</taxon>
        <taxon>Menispermaceae</taxon>
        <taxon>Menispermoideae</taxon>
        <taxon>Cissampelideae</taxon>
        <taxon>Stephania</taxon>
    </lineage>
</organism>
<feature type="domain" description="Cytochrome b561" evidence="12">
    <location>
        <begin position="19"/>
        <end position="218"/>
    </location>
</feature>
<evidence type="ECO:0000256" key="11">
    <source>
        <dbReference type="SAM" id="Phobius"/>
    </source>
</evidence>
<evidence type="ECO:0000259" key="12">
    <source>
        <dbReference type="PROSITE" id="PS50939"/>
    </source>
</evidence>
<evidence type="ECO:0000256" key="6">
    <source>
        <dbReference type="ARBA" id="ARBA00022723"/>
    </source>
</evidence>
<feature type="transmembrane region" description="Helical" evidence="11">
    <location>
        <begin position="58"/>
        <end position="75"/>
    </location>
</feature>
<dbReference type="AlphaFoldDB" id="A0AAP0FKU7"/>
<evidence type="ECO:0000256" key="2">
    <source>
        <dbReference type="ARBA" id="ARBA00004141"/>
    </source>
</evidence>
<evidence type="ECO:0000256" key="10">
    <source>
        <dbReference type="ARBA" id="ARBA00023136"/>
    </source>
</evidence>
<dbReference type="PANTHER" id="PTHR10106">
    <property type="entry name" value="CYTOCHROME B561-RELATED"/>
    <property type="match status" value="1"/>
</dbReference>
<keyword evidence="10 11" id="KW-0472">Membrane</keyword>
<feature type="transmembrane region" description="Helical" evidence="11">
    <location>
        <begin position="20"/>
        <end position="38"/>
    </location>
</feature>
<evidence type="ECO:0000256" key="5">
    <source>
        <dbReference type="ARBA" id="ARBA00022692"/>
    </source>
</evidence>
<feature type="transmembrane region" description="Helical" evidence="11">
    <location>
        <begin position="160"/>
        <end position="181"/>
    </location>
</feature>
<evidence type="ECO:0000256" key="1">
    <source>
        <dbReference type="ARBA" id="ARBA00001970"/>
    </source>
</evidence>
<dbReference type="GO" id="GO:0046872">
    <property type="term" value="F:metal ion binding"/>
    <property type="evidence" value="ECO:0007669"/>
    <property type="project" value="UniProtKB-KW"/>
</dbReference>
<dbReference type="Proteomes" id="UP001420932">
    <property type="component" value="Unassembled WGS sequence"/>
</dbReference>
<evidence type="ECO:0000256" key="8">
    <source>
        <dbReference type="ARBA" id="ARBA00022989"/>
    </source>
</evidence>
<dbReference type="Pfam" id="PF03188">
    <property type="entry name" value="Cytochrom_B561"/>
    <property type="match status" value="1"/>
</dbReference>
<comment type="caution">
    <text evidence="13">The sequence shown here is derived from an EMBL/GenBank/DDBJ whole genome shotgun (WGS) entry which is preliminary data.</text>
</comment>
<protein>
    <recommendedName>
        <fullName evidence="12">Cytochrome b561 domain-containing protein</fullName>
    </recommendedName>
</protein>
<gene>
    <name evidence="13" type="ORF">Syun_022520</name>
</gene>
<dbReference type="FunFam" id="1.20.120.1770:FF:000001">
    <property type="entry name" value="Cytochrome b reductase 1"/>
    <property type="match status" value="1"/>
</dbReference>